<dbReference type="AlphaFoldDB" id="A0A058ZAC0"/>
<feature type="region of interest" description="Disordered" evidence="8">
    <location>
        <begin position="314"/>
        <end position="342"/>
    </location>
</feature>
<protein>
    <submittedName>
        <fullName evidence="9">Uncharacterized protein</fullName>
    </submittedName>
</protein>
<proteinExistence type="inferred from homology"/>
<reference evidence="9" key="1">
    <citation type="submission" date="2013-04" db="EMBL/GenBank/DDBJ databases">
        <title>The Genome Sequence of Fonticula alba ATCC 38817.</title>
        <authorList>
            <consortium name="The Broad Institute Genomics Platform"/>
            <person name="Russ C."/>
            <person name="Cuomo C."/>
            <person name="Burger G."/>
            <person name="Gray M.W."/>
            <person name="Holland P.W.H."/>
            <person name="King N."/>
            <person name="Lang F.B.F."/>
            <person name="Roger A.J."/>
            <person name="Ruiz-Trillo I."/>
            <person name="Brown M."/>
            <person name="Walker B."/>
            <person name="Young S."/>
            <person name="Zeng Q."/>
            <person name="Gargeya S."/>
            <person name="Fitzgerald M."/>
            <person name="Haas B."/>
            <person name="Abouelleil A."/>
            <person name="Allen A.W."/>
            <person name="Alvarado L."/>
            <person name="Arachchi H.M."/>
            <person name="Berlin A.M."/>
            <person name="Chapman S.B."/>
            <person name="Gainer-Dewar J."/>
            <person name="Goldberg J."/>
            <person name="Griggs A."/>
            <person name="Gujja S."/>
            <person name="Hansen M."/>
            <person name="Howarth C."/>
            <person name="Imamovic A."/>
            <person name="Ireland A."/>
            <person name="Larimer J."/>
            <person name="McCowan C."/>
            <person name="Murphy C."/>
            <person name="Pearson M."/>
            <person name="Poon T.W."/>
            <person name="Priest M."/>
            <person name="Roberts A."/>
            <person name="Saif S."/>
            <person name="Shea T."/>
            <person name="Sisk P."/>
            <person name="Sykes S."/>
            <person name="Wortman J."/>
            <person name="Nusbaum C."/>
            <person name="Birren B."/>
        </authorList>
    </citation>
    <scope>NUCLEOTIDE SEQUENCE [LARGE SCALE GENOMIC DNA]</scope>
    <source>
        <strain evidence="9">ATCC 38817</strain>
    </source>
</reference>
<keyword evidence="7" id="KW-0472">Membrane</keyword>
<comment type="subcellular location">
    <subcellularLocation>
        <location evidence="1">Mitochondrion inner membrane</location>
    </subcellularLocation>
</comment>
<dbReference type="Pfam" id="PF09731">
    <property type="entry name" value="Mitofilin"/>
    <property type="match status" value="1"/>
</dbReference>
<keyword evidence="5" id="KW-1133">Transmembrane helix</keyword>
<comment type="similarity">
    <text evidence="2">Belongs to the MICOS complex subunit Mic60 family.</text>
</comment>
<evidence type="ECO:0000313" key="9">
    <source>
        <dbReference type="EMBL" id="KCV71230.1"/>
    </source>
</evidence>
<dbReference type="EMBL" id="KB932203">
    <property type="protein sequence ID" value="KCV71230.1"/>
    <property type="molecule type" value="Genomic_DNA"/>
</dbReference>
<evidence type="ECO:0000256" key="5">
    <source>
        <dbReference type="ARBA" id="ARBA00022989"/>
    </source>
</evidence>
<evidence type="ECO:0000256" key="2">
    <source>
        <dbReference type="ARBA" id="ARBA00010877"/>
    </source>
</evidence>
<evidence type="ECO:0000256" key="4">
    <source>
        <dbReference type="ARBA" id="ARBA00022792"/>
    </source>
</evidence>
<evidence type="ECO:0000256" key="7">
    <source>
        <dbReference type="ARBA" id="ARBA00023136"/>
    </source>
</evidence>
<evidence type="ECO:0000256" key="8">
    <source>
        <dbReference type="SAM" id="MobiDB-lite"/>
    </source>
</evidence>
<keyword evidence="3" id="KW-0812">Transmembrane</keyword>
<organism evidence="9">
    <name type="scientific">Fonticula alba</name>
    <name type="common">Slime mold</name>
    <dbReference type="NCBI Taxonomy" id="691883"/>
    <lineage>
        <taxon>Eukaryota</taxon>
        <taxon>Rotosphaerida</taxon>
        <taxon>Fonticulaceae</taxon>
        <taxon>Fonticula</taxon>
    </lineage>
</organism>
<sequence length="396" mass="42337">MHTAVEMGLAQAGDQPGMGLVLEHLAALLQDNDRLRQELATMSASHRDELAALLREFNALQGAFDQRLAERLAEEVSQYVDESRQVVFNMARERASENLSRIAGSIRARLNRTDLALAEVTSRQQQLEALSGHLVAEVRSLGAIRDVGLYAKRARQALLDGDTATLHRSLVKLRGVVSAAAARKPGHWIAADAALNAIPEAELLRTDIPSRVALTEEFHDMAVQANRAALAGPFAGVFVHAFSWLASFVLPIGSSSPYSHTPVVARADGGADACLSTVPEGVRQKLLRAQAALAAGDFSAAVRLVRSLAHASFPNQGPAEEPAENAEPAIDPVTGLPESTGNYPPGWSSRIAADWLRRAELFASVEVALRAIEADAQIEYLLATAVVVPPAEALVQ</sequence>
<keyword evidence="10" id="KW-1185">Reference proteome</keyword>
<accession>A0A058ZAC0</accession>
<evidence type="ECO:0000256" key="6">
    <source>
        <dbReference type="ARBA" id="ARBA00023128"/>
    </source>
</evidence>
<dbReference type="RefSeq" id="XP_009494353.1">
    <property type="nucleotide sequence ID" value="XM_009496078.1"/>
</dbReference>
<dbReference type="Proteomes" id="UP000030693">
    <property type="component" value="Unassembled WGS sequence"/>
</dbReference>
<keyword evidence="6" id="KW-0496">Mitochondrion</keyword>
<evidence type="ECO:0000313" key="10">
    <source>
        <dbReference type="Proteomes" id="UP000030693"/>
    </source>
</evidence>
<dbReference type="InterPro" id="IPR019133">
    <property type="entry name" value="MIC60"/>
</dbReference>
<dbReference type="GO" id="GO:0005743">
    <property type="term" value="C:mitochondrial inner membrane"/>
    <property type="evidence" value="ECO:0007669"/>
    <property type="project" value="UniProtKB-SubCell"/>
</dbReference>
<dbReference type="GeneID" id="20526905"/>
<name>A0A058ZAC0_FONAL</name>
<evidence type="ECO:0000256" key="3">
    <source>
        <dbReference type="ARBA" id="ARBA00022692"/>
    </source>
</evidence>
<evidence type="ECO:0000256" key="1">
    <source>
        <dbReference type="ARBA" id="ARBA00004273"/>
    </source>
</evidence>
<gene>
    <name evidence="9" type="ORF">H696_02180</name>
</gene>
<keyword evidence="4" id="KW-0999">Mitochondrion inner membrane</keyword>